<dbReference type="InterPro" id="IPR009057">
    <property type="entry name" value="Homeodomain-like_sf"/>
</dbReference>
<feature type="domain" description="HTH araC/xylS-type" evidence="4">
    <location>
        <begin position="161"/>
        <end position="257"/>
    </location>
</feature>
<evidence type="ECO:0000259" key="4">
    <source>
        <dbReference type="PROSITE" id="PS01124"/>
    </source>
</evidence>
<dbReference type="Pfam" id="PF12833">
    <property type="entry name" value="HTH_18"/>
    <property type="match status" value="1"/>
</dbReference>
<dbReference type="Proteomes" id="UP000029644">
    <property type="component" value="Unassembled WGS sequence"/>
</dbReference>
<dbReference type="GO" id="GO:0003700">
    <property type="term" value="F:DNA-binding transcription factor activity"/>
    <property type="evidence" value="ECO:0007669"/>
    <property type="project" value="InterPro"/>
</dbReference>
<keyword evidence="1" id="KW-0805">Transcription regulation</keyword>
<sequence>MDIKSCYIGPEISPEQFIPEHFFLFLIKGTLNGYDGSKIATLKSGDYCIARKNHLSRYNKLKENDEFEKVVVVFDELFLRQFQEKHTPNVEKHSFTDAFLTLAKNKQIPNFINSLMPHYNGTGKIETAFQDIKREELLFILLKMQPELSGVFFDYGKPQKINLEEFMHQNYKFNVSLNRFAFLTGRSLSAFKRDFKQIFNNTPNRWLVQKRLQEAYFLIEKKKKKPSEIYVDLGFENLSHFSFAFKKQFGMSPKSLL</sequence>
<dbReference type="PANTHER" id="PTHR46796">
    <property type="entry name" value="HTH-TYPE TRANSCRIPTIONAL ACTIVATOR RHAS-RELATED"/>
    <property type="match status" value="1"/>
</dbReference>
<dbReference type="AlphaFoldDB" id="A0A090VG51"/>
<dbReference type="InterPro" id="IPR018060">
    <property type="entry name" value="HTH_AraC"/>
</dbReference>
<dbReference type="PROSITE" id="PS01124">
    <property type="entry name" value="HTH_ARAC_FAMILY_2"/>
    <property type="match status" value="1"/>
</dbReference>
<gene>
    <name evidence="5" type="ORF">JCM19300_2777</name>
</gene>
<keyword evidence="3" id="KW-0804">Transcription</keyword>
<keyword evidence="2" id="KW-0238">DNA-binding</keyword>
<dbReference type="InterPro" id="IPR050204">
    <property type="entry name" value="AraC_XylS_family_regulators"/>
</dbReference>
<dbReference type="Pfam" id="PF22200">
    <property type="entry name" value="ExsA_N"/>
    <property type="match status" value="1"/>
</dbReference>
<dbReference type="PANTHER" id="PTHR46796:SF13">
    <property type="entry name" value="HTH-TYPE TRANSCRIPTIONAL ACTIVATOR RHAS"/>
    <property type="match status" value="1"/>
</dbReference>
<dbReference type="EMBL" id="BBNQ01000013">
    <property type="protein sequence ID" value="GAL63741.1"/>
    <property type="molecule type" value="Genomic_DNA"/>
</dbReference>
<dbReference type="InterPro" id="IPR054015">
    <property type="entry name" value="ExsA-like_N"/>
</dbReference>
<accession>A0A090VG51</accession>
<evidence type="ECO:0000256" key="1">
    <source>
        <dbReference type="ARBA" id="ARBA00023015"/>
    </source>
</evidence>
<dbReference type="SUPFAM" id="SSF46689">
    <property type="entry name" value="Homeodomain-like"/>
    <property type="match status" value="2"/>
</dbReference>
<dbReference type="RefSeq" id="WP_231961792.1">
    <property type="nucleotide sequence ID" value="NZ_BBNQ01000013.1"/>
</dbReference>
<protein>
    <submittedName>
        <fullName evidence="5">Type III secretion thermoregulatory protein</fullName>
    </submittedName>
</protein>
<organism evidence="5 6">
    <name type="scientific">Algibacter lectus</name>
    <dbReference type="NCBI Taxonomy" id="221126"/>
    <lineage>
        <taxon>Bacteria</taxon>
        <taxon>Pseudomonadati</taxon>
        <taxon>Bacteroidota</taxon>
        <taxon>Flavobacteriia</taxon>
        <taxon>Flavobacteriales</taxon>
        <taxon>Flavobacteriaceae</taxon>
        <taxon>Algibacter</taxon>
    </lineage>
</organism>
<dbReference type="GO" id="GO:0043565">
    <property type="term" value="F:sequence-specific DNA binding"/>
    <property type="evidence" value="ECO:0007669"/>
    <property type="project" value="InterPro"/>
</dbReference>
<dbReference type="Gene3D" id="1.10.10.60">
    <property type="entry name" value="Homeodomain-like"/>
    <property type="match status" value="1"/>
</dbReference>
<evidence type="ECO:0000256" key="2">
    <source>
        <dbReference type="ARBA" id="ARBA00023125"/>
    </source>
</evidence>
<dbReference type="SMART" id="SM00342">
    <property type="entry name" value="HTH_ARAC"/>
    <property type="match status" value="1"/>
</dbReference>
<name>A0A090VG51_9FLAO</name>
<evidence type="ECO:0000313" key="5">
    <source>
        <dbReference type="EMBL" id="GAL63741.1"/>
    </source>
</evidence>
<evidence type="ECO:0000313" key="6">
    <source>
        <dbReference type="Proteomes" id="UP000029644"/>
    </source>
</evidence>
<comment type="caution">
    <text evidence="5">The sequence shown here is derived from an EMBL/GenBank/DDBJ whole genome shotgun (WGS) entry which is preliminary data.</text>
</comment>
<evidence type="ECO:0000256" key="3">
    <source>
        <dbReference type="ARBA" id="ARBA00023163"/>
    </source>
</evidence>
<reference evidence="5 6" key="1">
    <citation type="journal article" date="2014" name="Genome Announc.">
        <title>Draft Genome Sequences of Marine Flavobacterium Algibacter lectus Strains SS8 and NR4.</title>
        <authorList>
            <person name="Takatani N."/>
            <person name="Nakanishi M."/>
            <person name="Meirelles P."/>
            <person name="Mino S."/>
            <person name="Suda W."/>
            <person name="Oshima K."/>
            <person name="Hattori M."/>
            <person name="Ohkuma M."/>
            <person name="Hosokawa M."/>
            <person name="Miyashita K."/>
            <person name="Thompson F.L."/>
            <person name="Niwa A."/>
            <person name="Sawabe T."/>
            <person name="Sawabe T."/>
        </authorList>
    </citation>
    <scope>NUCLEOTIDE SEQUENCE [LARGE SCALE GENOMIC DNA]</scope>
    <source>
        <strain evidence="5 6">JCM 19300</strain>
    </source>
</reference>
<proteinExistence type="predicted"/>